<evidence type="ECO:0000313" key="6">
    <source>
        <dbReference type="EMBL" id="PJI94510.1"/>
    </source>
</evidence>
<dbReference type="GO" id="GO:0005886">
    <property type="term" value="C:plasma membrane"/>
    <property type="evidence" value="ECO:0007669"/>
    <property type="project" value="TreeGrafter"/>
</dbReference>
<dbReference type="OrthoDB" id="509049at2"/>
<evidence type="ECO:0000256" key="3">
    <source>
        <dbReference type="ARBA" id="ARBA00022989"/>
    </source>
</evidence>
<dbReference type="RefSeq" id="WP_100348534.1">
    <property type="nucleotide sequence ID" value="NZ_PGTZ01000006.1"/>
</dbReference>
<proteinExistence type="predicted"/>
<keyword evidence="3 5" id="KW-1133">Transmembrane helix</keyword>
<dbReference type="EMBL" id="PGTZ01000006">
    <property type="protein sequence ID" value="PJI94510.1"/>
    <property type="molecule type" value="Genomic_DNA"/>
</dbReference>
<protein>
    <submittedName>
        <fullName evidence="6">Biotin transport system permease protein</fullName>
    </submittedName>
</protein>
<evidence type="ECO:0000256" key="1">
    <source>
        <dbReference type="ARBA" id="ARBA00004141"/>
    </source>
</evidence>
<evidence type="ECO:0000256" key="5">
    <source>
        <dbReference type="SAM" id="Phobius"/>
    </source>
</evidence>
<sequence length="200" mass="21367">MTLLGAYVPRDSVVHRAPAGAKLVALLAVSVAVLAVPGPWAVTSLAALLLAVTLAARLRPRHLWQQVRPLRFAVPVLFALQWWSLGPERAALLCARLVLLVALAGTLTLTTRTSDVLDALTAATRPLRVVGVRPDRVALVLALTVRSIPVLVALSDDVRAAQRARGRERDVRAYAVPLVVGTLRRADALGEALRARGVDD</sequence>
<gene>
    <name evidence="6" type="ORF">CLV34_0350</name>
</gene>
<name>A0A2M8WU91_9MICO</name>
<dbReference type="Proteomes" id="UP000231586">
    <property type="component" value="Unassembled WGS sequence"/>
</dbReference>
<reference evidence="6 7" key="1">
    <citation type="submission" date="2017-11" db="EMBL/GenBank/DDBJ databases">
        <title>Genomic Encyclopedia of Archaeal and Bacterial Type Strains, Phase II (KMG-II): From Individual Species to Whole Genera.</title>
        <authorList>
            <person name="Goeker M."/>
        </authorList>
    </citation>
    <scope>NUCLEOTIDE SEQUENCE [LARGE SCALE GENOMIC DNA]</scope>
    <source>
        <strain evidence="6 7">DSM 22413</strain>
    </source>
</reference>
<organism evidence="6 7">
    <name type="scientific">Luteimicrobium subarcticum</name>
    <dbReference type="NCBI Taxonomy" id="620910"/>
    <lineage>
        <taxon>Bacteria</taxon>
        <taxon>Bacillati</taxon>
        <taxon>Actinomycetota</taxon>
        <taxon>Actinomycetes</taxon>
        <taxon>Micrococcales</taxon>
        <taxon>Luteimicrobium</taxon>
    </lineage>
</organism>
<dbReference type="Pfam" id="PF02361">
    <property type="entry name" value="CbiQ"/>
    <property type="match status" value="1"/>
</dbReference>
<feature type="transmembrane region" description="Helical" evidence="5">
    <location>
        <begin position="23"/>
        <end position="56"/>
    </location>
</feature>
<evidence type="ECO:0000256" key="2">
    <source>
        <dbReference type="ARBA" id="ARBA00022692"/>
    </source>
</evidence>
<dbReference type="PANTHER" id="PTHR33514:SF13">
    <property type="entry name" value="PROTEIN ABCI12, CHLOROPLASTIC"/>
    <property type="match status" value="1"/>
</dbReference>
<comment type="caution">
    <text evidence="6">The sequence shown here is derived from an EMBL/GenBank/DDBJ whole genome shotgun (WGS) entry which is preliminary data.</text>
</comment>
<accession>A0A2M8WU91</accession>
<keyword evidence="2 5" id="KW-0812">Transmembrane</keyword>
<keyword evidence="4 5" id="KW-0472">Membrane</keyword>
<dbReference type="InterPro" id="IPR003339">
    <property type="entry name" value="ABC/ECF_trnsptr_transmembrane"/>
</dbReference>
<dbReference type="CDD" id="cd16914">
    <property type="entry name" value="EcfT"/>
    <property type="match status" value="1"/>
</dbReference>
<evidence type="ECO:0000256" key="4">
    <source>
        <dbReference type="ARBA" id="ARBA00023136"/>
    </source>
</evidence>
<keyword evidence="7" id="KW-1185">Reference proteome</keyword>
<dbReference type="PANTHER" id="PTHR33514">
    <property type="entry name" value="PROTEIN ABCI12, CHLOROPLASTIC"/>
    <property type="match status" value="1"/>
</dbReference>
<evidence type="ECO:0000313" key="7">
    <source>
        <dbReference type="Proteomes" id="UP000231586"/>
    </source>
</evidence>
<dbReference type="AlphaFoldDB" id="A0A2M8WU91"/>
<comment type="subcellular location">
    <subcellularLocation>
        <location evidence="1">Membrane</location>
        <topology evidence="1">Multi-pass membrane protein</topology>
    </subcellularLocation>
</comment>